<evidence type="ECO:0000259" key="14">
    <source>
        <dbReference type="Pfam" id="PF20260"/>
    </source>
</evidence>
<organism evidence="15 16">
    <name type="scientific">Parvimonas micra</name>
    <dbReference type="NCBI Taxonomy" id="33033"/>
    <lineage>
        <taxon>Bacteria</taxon>
        <taxon>Bacillati</taxon>
        <taxon>Bacillota</taxon>
        <taxon>Tissierellia</taxon>
        <taxon>Tissierellales</taxon>
        <taxon>Peptoniphilaceae</taxon>
        <taxon>Parvimonas</taxon>
    </lineage>
</organism>
<dbReference type="KEGG" id="pmic:NW74_02640"/>
<evidence type="ECO:0000256" key="5">
    <source>
        <dbReference type="ARBA" id="ARBA00022490"/>
    </source>
</evidence>
<keyword evidence="5 12" id="KW-0963">Cytoplasm</keyword>
<dbReference type="Pfam" id="PF04452">
    <property type="entry name" value="Methyltrans_RNA"/>
    <property type="match status" value="1"/>
</dbReference>
<dbReference type="GO" id="GO:0070475">
    <property type="term" value="P:rRNA base methylation"/>
    <property type="evidence" value="ECO:0007669"/>
    <property type="project" value="TreeGrafter"/>
</dbReference>
<accession>A0A0B4S1A4</accession>
<evidence type="ECO:0000256" key="7">
    <source>
        <dbReference type="ARBA" id="ARBA00022603"/>
    </source>
</evidence>
<keyword evidence="7 12" id="KW-0489">Methyltransferase</keyword>
<dbReference type="SUPFAM" id="SSF75217">
    <property type="entry name" value="alpha/beta knot"/>
    <property type="match status" value="1"/>
</dbReference>
<dbReference type="RefSeq" id="WP_041953694.1">
    <property type="nucleotide sequence ID" value="NZ_CP009761.1"/>
</dbReference>
<dbReference type="InterPro" id="IPR029028">
    <property type="entry name" value="Alpha/beta_knot_MTases"/>
</dbReference>
<dbReference type="InterPro" id="IPR015947">
    <property type="entry name" value="PUA-like_sf"/>
</dbReference>
<evidence type="ECO:0000256" key="8">
    <source>
        <dbReference type="ARBA" id="ARBA00022679"/>
    </source>
</evidence>
<dbReference type="CDD" id="cd18084">
    <property type="entry name" value="RsmE-like"/>
    <property type="match status" value="1"/>
</dbReference>
<sequence>MHRFFTDESILDGKVKIYGDDYNHIKKVLRIAEDEKIEVVVLGELYIGNIEICDKYISVYNLEKNSENTESKIKIHLLQCLAKGEKMDLIVQKAVELGVYDITLVNSRRCIVKIDEKKEIKKIERLQKISYEASKQSKRLIVPKINELIQFKDIINFVGDNYLLVAYEEDKNISLRDVITKIKSENSGKDIFILIGSEGGFEREEVEFLTNNGAFSIGLGARILRTETAGINLLSILQYEFM</sequence>
<dbReference type="EMBL" id="CP009761">
    <property type="protein sequence ID" value="AIZ36309.1"/>
    <property type="molecule type" value="Genomic_DNA"/>
</dbReference>
<reference evidence="15 16" key="1">
    <citation type="submission" date="2014-10" db="EMBL/GenBank/DDBJ databases">
        <title>Complete genome sequence of Parvimonas micra KCOM 1535 (= ChDC B708).</title>
        <authorList>
            <person name="Kook J.-K."/>
            <person name="Park S.-N."/>
            <person name="Lim Y.K."/>
            <person name="Roh H."/>
        </authorList>
    </citation>
    <scope>NUCLEOTIDE SEQUENCE [LARGE SCALE GENOMIC DNA]</scope>
    <source>
        <strain evidence="16">KCOM 1535 / ChDC B708</strain>
    </source>
</reference>
<feature type="domain" description="Ribosomal RNA small subunit methyltransferase E PUA-like" evidence="14">
    <location>
        <begin position="17"/>
        <end position="51"/>
    </location>
</feature>
<keyword evidence="6 12" id="KW-0698">rRNA processing</keyword>
<keyword evidence="8 12" id="KW-0808">Transferase</keyword>
<evidence type="ECO:0000256" key="9">
    <source>
        <dbReference type="ARBA" id="ARBA00022691"/>
    </source>
</evidence>
<comment type="catalytic activity">
    <reaction evidence="11 12">
        <text>uridine(1498) in 16S rRNA + S-adenosyl-L-methionine = N(3)-methyluridine(1498) in 16S rRNA + S-adenosyl-L-homocysteine + H(+)</text>
        <dbReference type="Rhea" id="RHEA:42920"/>
        <dbReference type="Rhea" id="RHEA-COMP:10283"/>
        <dbReference type="Rhea" id="RHEA-COMP:10284"/>
        <dbReference type="ChEBI" id="CHEBI:15378"/>
        <dbReference type="ChEBI" id="CHEBI:57856"/>
        <dbReference type="ChEBI" id="CHEBI:59789"/>
        <dbReference type="ChEBI" id="CHEBI:65315"/>
        <dbReference type="ChEBI" id="CHEBI:74502"/>
        <dbReference type="EC" id="2.1.1.193"/>
    </reaction>
</comment>
<keyword evidence="16" id="KW-1185">Reference proteome</keyword>
<dbReference type="PANTHER" id="PTHR30027:SF3">
    <property type="entry name" value="16S RRNA (URACIL(1498)-N(3))-METHYLTRANSFERASE"/>
    <property type="match status" value="1"/>
</dbReference>
<comment type="function">
    <text evidence="10 12">Specifically methylates the N3 position of the uracil ring of uridine 1498 (m3U1498) in 16S rRNA. Acts on the fully assembled 30S ribosomal subunit.</text>
</comment>
<protein>
    <recommendedName>
        <fullName evidence="4 12">Ribosomal RNA small subunit methyltransferase E</fullName>
        <ecNumber evidence="3 12">2.1.1.193</ecNumber>
    </recommendedName>
</protein>
<dbReference type="Gene3D" id="3.40.1280.10">
    <property type="match status" value="1"/>
</dbReference>
<evidence type="ECO:0000256" key="4">
    <source>
        <dbReference type="ARBA" id="ARBA00013673"/>
    </source>
</evidence>
<comment type="similarity">
    <text evidence="2 12">Belongs to the RNA methyltransferase RsmE family.</text>
</comment>
<evidence type="ECO:0000256" key="1">
    <source>
        <dbReference type="ARBA" id="ARBA00004496"/>
    </source>
</evidence>
<dbReference type="Proteomes" id="UP000031386">
    <property type="component" value="Chromosome"/>
</dbReference>
<keyword evidence="9 12" id="KW-0949">S-adenosyl-L-methionine</keyword>
<dbReference type="GO" id="GO:0070042">
    <property type="term" value="F:rRNA (uridine-N3-)-methyltransferase activity"/>
    <property type="evidence" value="ECO:0007669"/>
    <property type="project" value="TreeGrafter"/>
</dbReference>
<evidence type="ECO:0000256" key="3">
    <source>
        <dbReference type="ARBA" id="ARBA00012328"/>
    </source>
</evidence>
<evidence type="ECO:0000256" key="12">
    <source>
        <dbReference type="PIRNR" id="PIRNR015601"/>
    </source>
</evidence>
<dbReference type="InterPro" id="IPR046886">
    <property type="entry name" value="RsmE_MTase_dom"/>
</dbReference>
<evidence type="ECO:0000259" key="13">
    <source>
        <dbReference type="Pfam" id="PF04452"/>
    </source>
</evidence>
<dbReference type="InterPro" id="IPR046887">
    <property type="entry name" value="RsmE_PUA-like"/>
</dbReference>
<dbReference type="InterPro" id="IPR029026">
    <property type="entry name" value="tRNA_m1G_MTases_N"/>
</dbReference>
<dbReference type="SUPFAM" id="SSF88697">
    <property type="entry name" value="PUA domain-like"/>
    <property type="match status" value="1"/>
</dbReference>
<dbReference type="PIRSF" id="PIRSF015601">
    <property type="entry name" value="MTase_slr0722"/>
    <property type="match status" value="1"/>
</dbReference>
<comment type="subcellular location">
    <subcellularLocation>
        <location evidence="1 12">Cytoplasm</location>
    </subcellularLocation>
</comment>
<evidence type="ECO:0000256" key="6">
    <source>
        <dbReference type="ARBA" id="ARBA00022552"/>
    </source>
</evidence>
<evidence type="ECO:0000313" key="16">
    <source>
        <dbReference type="Proteomes" id="UP000031386"/>
    </source>
</evidence>
<dbReference type="EC" id="2.1.1.193" evidence="3 12"/>
<evidence type="ECO:0000256" key="2">
    <source>
        <dbReference type="ARBA" id="ARBA00005528"/>
    </source>
</evidence>
<gene>
    <name evidence="15" type="ORF">NW74_02640</name>
</gene>
<feature type="domain" description="Ribosomal RNA small subunit methyltransferase E methyltransferase" evidence="13">
    <location>
        <begin position="70"/>
        <end position="238"/>
    </location>
</feature>
<dbReference type="InterPro" id="IPR006700">
    <property type="entry name" value="RsmE"/>
</dbReference>
<dbReference type="GO" id="GO:0005737">
    <property type="term" value="C:cytoplasm"/>
    <property type="evidence" value="ECO:0007669"/>
    <property type="project" value="UniProtKB-SubCell"/>
</dbReference>
<name>A0A0B4S1A4_9FIRM</name>
<proteinExistence type="inferred from homology"/>
<evidence type="ECO:0000256" key="11">
    <source>
        <dbReference type="ARBA" id="ARBA00047944"/>
    </source>
</evidence>
<dbReference type="Pfam" id="PF20260">
    <property type="entry name" value="PUA_4"/>
    <property type="match status" value="1"/>
</dbReference>
<dbReference type="PANTHER" id="PTHR30027">
    <property type="entry name" value="RIBOSOMAL RNA SMALL SUBUNIT METHYLTRANSFERASE E"/>
    <property type="match status" value="1"/>
</dbReference>
<dbReference type="AlphaFoldDB" id="A0A0B4S1A4"/>
<dbReference type="STRING" id="33033.NW74_02640"/>
<dbReference type="NCBIfam" id="TIGR00046">
    <property type="entry name" value="RsmE family RNA methyltransferase"/>
    <property type="match status" value="1"/>
</dbReference>
<dbReference type="OrthoDB" id="9815641at2"/>
<evidence type="ECO:0000256" key="10">
    <source>
        <dbReference type="ARBA" id="ARBA00025699"/>
    </source>
</evidence>
<evidence type="ECO:0000313" key="15">
    <source>
        <dbReference type="EMBL" id="AIZ36309.1"/>
    </source>
</evidence>